<proteinExistence type="predicted"/>
<sequence>MSQFDYLTLNTSQWHRYSRTPAARHAHRRFLADGALAWAGERGAEL</sequence>
<reference evidence="1 2" key="1">
    <citation type="submission" date="2023-11" db="EMBL/GenBank/DDBJ databases">
        <title>Lentzea sokolovensis, sp. nov., Lentzea kristufkii, sp. nov., and Lentzea miocenensis, sp. nov., rare actinobacteria from Sokolov Coal Basin, Miocene lacustrine sediment, Czech Republic.</title>
        <authorList>
            <person name="Lara A."/>
            <person name="Kotroba L."/>
            <person name="Nouioui I."/>
            <person name="Neumann-Schaal M."/>
            <person name="Mast Y."/>
            <person name="Chronakova A."/>
        </authorList>
    </citation>
    <scope>NUCLEOTIDE SEQUENCE [LARGE SCALE GENOMIC DNA]</scope>
    <source>
        <strain evidence="1 2">BCCO 10_0856</strain>
    </source>
</reference>
<accession>A0ABU4T024</accession>
<evidence type="ECO:0000313" key="1">
    <source>
        <dbReference type="EMBL" id="MDX8031419.1"/>
    </source>
</evidence>
<keyword evidence="2" id="KW-1185">Reference proteome</keyword>
<gene>
    <name evidence="1" type="ORF">SK803_14425</name>
</gene>
<dbReference type="RefSeq" id="WP_319966481.1">
    <property type="nucleotide sequence ID" value="NZ_JAXAVW010000010.1"/>
</dbReference>
<name>A0ABU4T024_9PSEU</name>
<reference evidence="1 2" key="2">
    <citation type="submission" date="2023-11" db="EMBL/GenBank/DDBJ databases">
        <authorList>
            <person name="Lara A.C."/>
            <person name="Chronakova A."/>
        </authorList>
    </citation>
    <scope>NUCLEOTIDE SEQUENCE [LARGE SCALE GENOMIC DNA]</scope>
    <source>
        <strain evidence="1 2">BCCO 10_0856</strain>
    </source>
</reference>
<evidence type="ECO:0000313" key="2">
    <source>
        <dbReference type="Proteomes" id="UP001285521"/>
    </source>
</evidence>
<protein>
    <submittedName>
        <fullName evidence="1">Uncharacterized protein</fullName>
    </submittedName>
</protein>
<dbReference type="EMBL" id="JAXAVW010000010">
    <property type="protein sequence ID" value="MDX8031419.1"/>
    <property type="molecule type" value="Genomic_DNA"/>
</dbReference>
<dbReference type="Proteomes" id="UP001285521">
    <property type="component" value="Unassembled WGS sequence"/>
</dbReference>
<organism evidence="1 2">
    <name type="scientific">Lentzea miocenica</name>
    <dbReference type="NCBI Taxonomy" id="3095431"/>
    <lineage>
        <taxon>Bacteria</taxon>
        <taxon>Bacillati</taxon>
        <taxon>Actinomycetota</taxon>
        <taxon>Actinomycetes</taxon>
        <taxon>Pseudonocardiales</taxon>
        <taxon>Pseudonocardiaceae</taxon>
        <taxon>Lentzea</taxon>
    </lineage>
</organism>
<comment type="caution">
    <text evidence="1">The sequence shown here is derived from an EMBL/GenBank/DDBJ whole genome shotgun (WGS) entry which is preliminary data.</text>
</comment>